<proteinExistence type="predicted"/>
<evidence type="ECO:0008006" key="6">
    <source>
        <dbReference type="Google" id="ProtNLM"/>
    </source>
</evidence>
<evidence type="ECO:0000256" key="3">
    <source>
        <dbReference type="ARBA" id="ARBA00022993"/>
    </source>
</evidence>
<gene>
    <name evidence="4" type="ORF">BSTOLATCC_MIC2779</name>
</gene>
<reference evidence="4" key="1">
    <citation type="submission" date="2021-09" db="EMBL/GenBank/DDBJ databases">
        <authorList>
            <consortium name="AG Swart"/>
            <person name="Singh M."/>
            <person name="Singh A."/>
            <person name="Seah K."/>
            <person name="Emmerich C."/>
        </authorList>
    </citation>
    <scope>NUCLEOTIDE SEQUENCE</scope>
    <source>
        <strain evidence="4">ATCC30299</strain>
    </source>
</reference>
<protein>
    <recommendedName>
        <fullName evidence="6">Pantothenate kinase</fullName>
    </recommendedName>
</protein>
<dbReference type="Proteomes" id="UP001162131">
    <property type="component" value="Unassembled WGS sequence"/>
</dbReference>
<dbReference type="EMBL" id="CAJZBQ010000003">
    <property type="protein sequence ID" value="CAG9311077.1"/>
    <property type="molecule type" value="Genomic_DNA"/>
</dbReference>
<dbReference type="GO" id="GO:0005634">
    <property type="term" value="C:nucleus"/>
    <property type="evidence" value="ECO:0007669"/>
    <property type="project" value="TreeGrafter"/>
</dbReference>
<sequence length="326" mass="36130">MGNQVGIDIGPVYIRIAVLIQEECNNSLSSFYLQTHFGVIYYFKLLKEEYRSFESFPIYEKIIKHKNIPITITGMRFDGMHQTISDYYDFTYNSVVTSQCISKALDTLNTLSLNSFFYYGGSCTRINVIHRGQPENTTKIPISSSIYPCLIVNVREGLSIYKFSSPDSCEKVSGTSIGSSTFWGLIKLCTNYKTPEEAIEEAALGDNGQADLTVGDIYGGDYSNIGLGADIIASSCAKLTTKIANQRDLARSLLVMFAYNLTLIAYMVSKVEMIENIVVIGNAVSPPLFMHKAQESVNFWSRGSGKLIFSEYGAYMGALGALLQNN</sequence>
<dbReference type="GO" id="GO:0015937">
    <property type="term" value="P:coenzyme A biosynthetic process"/>
    <property type="evidence" value="ECO:0007669"/>
    <property type="project" value="UniProtKB-KW"/>
</dbReference>
<dbReference type="SUPFAM" id="SSF53067">
    <property type="entry name" value="Actin-like ATPase domain"/>
    <property type="match status" value="1"/>
</dbReference>
<accession>A0AAU9ICQ3</accession>
<dbReference type="Pfam" id="PF03630">
    <property type="entry name" value="Fumble"/>
    <property type="match status" value="1"/>
</dbReference>
<dbReference type="InterPro" id="IPR004567">
    <property type="entry name" value="Type_II_PanK"/>
</dbReference>
<dbReference type="GO" id="GO:0005524">
    <property type="term" value="F:ATP binding"/>
    <property type="evidence" value="ECO:0007669"/>
    <property type="project" value="UniProtKB-KW"/>
</dbReference>
<evidence type="ECO:0000313" key="4">
    <source>
        <dbReference type="EMBL" id="CAG9311077.1"/>
    </source>
</evidence>
<dbReference type="GO" id="GO:0004594">
    <property type="term" value="F:pantothenate kinase activity"/>
    <property type="evidence" value="ECO:0007669"/>
    <property type="project" value="TreeGrafter"/>
</dbReference>
<keyword evidence="2" id="KW-0067">ATP-binding</keyword>
<evidence type="ECO:0000313" key="5">
    <source>
        <dbReference type="Proteomes" id="UP001162131"/>
    </source>
</evidence>
<dbReference type="Gene3D" id="3.30.420.40">
    <property type="match status" value="1"/>
</dbReference>
<evidence type="ECO:0000256" key="2">
    <source>
        <dbReference type="ARBA" id="ARBA00022840"/>
    </source>
</evidence>
<dbReference type="Gene3D" id="6.10.10.60">
    <property type="match status" value="1"/>
</dbReference>
<dbReference type="GO" id="GO:0005829">
    <property type="term" value="C:cytosol"/>
    <property type="evidence" value="ECO:0007669"/>
    <property type="project" value="TreeGrafter"/>
</dbReference>
<dbReference type="AlphaFoldDB" id="A0AAU9ICQ3"/>
<dbReference type="PANTHER" id="PTHR12280:SF20">
    <property type="entry name" value="4'-PHOSPHOPANTETHEINE PHOSPHATASE"/>
    <property type="match status" value="1"/>
</dbReference>
<comment type="caution">
    <text evidence="4">The sequence shown here is derived from an EMBL/GenBank/DDBJ whole genome shotgun (WGS) entry which is preliminary data.</text>
</comment>
<organism evidence="4 5">
    <name type="scientific">Blepharisma stoltei</name>
    <dbReference type="NCBI Taxonomy" id="1481888"/>
    <lineage>
        <taxon>Eukaryota</taxon>
        <taxon>Sar</taxon>
        <taxon>Alveolata</taxon>
        <taxon>Ciliophora</taxon>
        <taxon>Postciliodesmatophora</taxon>
        <taxon>Heterotrichea</taxon>
        <taxon>Heterotrichida</taxon>
        <taxon>Blepharismidae</taxon>
        <taxon>Blepharisma</taxon>
    </lineage>
</organism>
<evidence type="ECO:0000256" key="1">
    <source>
        <dbReference type="ARBA" id="ARBA00022741"/>
    </source>
</evidence>
<dbReference type="InterPro" id="IPR043129">
    <property type="entry name" value="ATPase_NBD"/>
</dbReference>
<dbReference type="PANTHER" id="PTHR12280">
    <property type="entry name" value="PANTOTHENATE KINASE"/>
    <property type="match status" value="1"/>
</dbReference>
<keyword evidence="1" id="KW-0547">Nucleotide-binding</keyword>
<name>A0AAU9ICQ3_9CILI</name>
<keyword evidence="3" id="KW-0173">Coenzyme A biosynthesis</keyword>
<keyword evidence="5" id="KW-1185">Reference proteome</keyword>